<gene>
    <name evidence="3" type="ORF">AQUCO_03400105v1</name>
</gene>
<organism evidence="3 4">
    <name type="scientific">Aquilegia coerulea</name>
    <name type="common">Rocky mountain columbine</name>
    <dbReference type="NCBI Taxonomy" id="218851"/>
    <lineage>
        <taxon>Eukaryota</taxon>
        <taxon>Viridiplantae</taxon>
        <taxon>Streptophyta</taxon>
        <taxon>Embryophyta</taxon>
        <taxon>Tracheophyta</taxon>
        <taxon>Spermatophyta</taxon>
        <taxon>Magnoliopsida</taxon>
        <taxon>Ranunculales</taxon>
        <taxon>Ranunculaceae</taxon>
        <taxon>Thalictroideae</taxon>
        <taxon>Aquilegia</taxon>
    </lineage>
</organism>
<dbReference type="EMBL" id="KZ305051">
    <property type="protein sequence ID" value="PIA35978.1"/>
    <property type="molecule type" value="Genomic_DNA"/>
</dbReference>
<feature type="compositionally biased region" description="Basic and acidic residues" evidence="1">
    <location>
        <begin position="85"/>
        <end position="115"/>
    </location>
</feature>
<sequence length="263" mass="29147">MAQHSRVPKFGNWENDQDVPYTQYFDKARKGKSAGKMINPNEPQDIMDVNTDDKRPIQAPPFRNGAESDVRVGEGTLKPKHERRSSKEDGDLKRLTDSPARHDTAGRRTTSEHHRNISSGDTPKRAGRPDRSIEHSPLHPQYQARTGGGGRGSGVSSPAWERRSSEGSHGVAPNTPGRSRLRPARGDETPDKGGAVPKFGEWDENNPASADGFTHIFNKMREEKQGGSTNATSVQDDMSYSNGYKQDDSNNSTVFCCFAWRKK</sequence>
<evidence type="ECO:0000313" key="3">
    <source>
        <dbReference type="EMBL" id="PIA35978.1"/>
    </source>
</evidence>
<feature type="domain" description="RIN4 pathogenic type III effector avirulence factor Avr cleavage site" evidence="2">
    <location>
        <begin position="3"/>
        <end position="32"/>
    </location>
</feature>
<feature type="region of interest" description="Disordered" evidence="1">
    <location>
        <begin position="1"/>
        <end position="211"/>
    </location>
</feature>
<feature type="domain" description="RIN4 pathogenic type III effector avirulence factor Avr cleavage site" evidence="2">
    <location>
        <begin position="192"/>
        <end position="225"/>
    </location>
</feature>
<feature type="region of interest" description="Disordered" evidence="1">
    <location>
        <begin position="223"/>
        <end position="246"/>
    </location>
</feature>
<reference evidence="3 4" key="1">
    <citation type="submission" date="2017-09" db="EMBL/GenBank/DDBJ databases">
        <title>WGS assembly of Aquilegia coerulea Goldsmith.</title>
        <authorList>
            <person name="Hodges S."/>
            <person name="Kramer E."/>
            <person name="Nordborg M."/>
            <person name="Tomkins J."/>
            <person name="Borevitz J."/>
            <person name="Derieg N."/>
            <person name="Yan J."/>
            <person name="Mihaltcheva S."/>
            <person name="Hayes R.D."/>
            <person name="Rokhsar D."/>
        </authorList>
    </citation>
    <scope>NUCLEOTIDE SEQUENCE [LARGE SCALE GENOMIC DNA]</scope>
    <source>
        <strain evidence="4">cv. Goldsmith</strain>
    </source>
</reference>
<dbReference type="EMBL" id="KZ305051">
    <property type="protein sequence ID" value="PIA35977.1"/>
    <property type="molecule type" value="Genomic_DNA"/>
</dbReference>
<dbReference type="Proteomes" id="UP000230069">
    <property type="component" value="Unassembled WGS sequence"/>
</dbReference>
<dbReference type="PANTHER" id="PTHR33159:SF6">
    <property type="entry name" value="RPM1-INTERACTING PROTEIN 4"/>
    <property type="match status" value="1"/>
</dbReference>
<proteinExistence type="predicted"/>
<dbReference type="GO" id="GO:0005886">
    <property type="term" value="C:plasma membrane"/>
    <property type="evidence" value="ECO:0007669"/>
    <property type="project" value="TreeGrafter"/>
</dbReference>
<dbReference type="OrthoDB" id="1109067at2759"/>
<accession>A0A2G5CXI9</accession>
<name>A0A2G5CXI9_AQUCA</name>
<dbReference type="STRING" id="218851.A0A2G5CXI9"/>
<feature type="compositionally biased region" description="Polar residues" evidence="1">
    <location>
        <begin position="226"/>
        <end position="246"/>
    </location>
</feature>
<dbReference type="Pfam" id="PF05627">
    <property type="entry name" value="AvrRpt-cleavage"/>
    <property type="match status" value="2"/>
</dbReference>
<dbReference type="InterPro" id="IPR008700">
    <property type="entry name" value="TypeIII_avirulence_cleave"/>
</dbReference>
<protein>
    <recommendedName>
        <fullName evidence="2">RIN4 pathogenic type III effector avirulence factor Avr cleavage site domain-containing protein</fullName>
    </recommendedName>
</protein>
<dbReference type="AlphaFoldDB" id="A0A2G5CXI9"/>
<dbReference type="PANTHER" id="PTHR33159">
    <property type="entry name" value="RPM1-INTERACTING PROTEIN 4 (RIN4) FAMILY PROTEIN"/>
    <property type="match status" value="1"/>
</dbReference>
<evidence type="ECO:0000313" key="4">
    <source>
        <dbReference type="Proteomes" id="UP000230069"/>
    </source>
</evidence>
<dbReference type="FunCoup" id="A0A2G5CXI9">
    <property type="interactions" value="1428"/>
</dbReference>
<evidence type="ECO:0000256" key="1">
    <source>
        <dbReference type="SAM" id="MobiDB-lite"/>
    </source>
</evidence>
<evidence type="ECO:0000259" key="2">
    <source>
        <dbReference type="Pfam" id="PF05627"/>
    </source>
</evidence>
<feature type="compositionally biased region" description="Basic and acidic residues" evidence="1">
    <location>
        <begin position="122"/>
        <end position="137"/>
    </location>
</feature>
<dbReference type="InterPro" id="IPR040387">
    <property type="entry name" value="RIN4/NOI4"/>
</dbReference>
<keyword evidence="4" id="KW-1185">Reference proteome</keyword>